<proteinExistence type="predicted"/>
<comment type="caution">
    <text evidence="2">The sequence shown here is derived from an EMBL/GenBank/DDBJ whole genome shotgun (WGS) entry which is preliminary data.</text>
</comment>
<sequence length="120" mass="13953">MTFILDELREKCLPVIKAKHVWEYLNTLYDIEELTRLNKENDENLDKLTDFELPIEKFGQFLKKDSSTPSPRTETEALSEKEEESAPETVTNTSKNTKSKRKEETSKTIVAIAKFQLLGW</sequence>
<feature type="region of interest" description="Disordered" evidence="1">
    <location>
        <begin position="62"/>
        <end position="105"/>
    </location>
</feature>
<evidence type="ECO:0000313" key="2">
    <source>
        <dbReference type="EMBL" id="CAD5114372.1"/>
    </source>
</evidence>
<organism evidence="2 3">
    <name type="scientific">Dimorphilus gyrociliatus</name>
    <dbReference type="NCBI Taxonomy" id="2664684"/>
    <lineage>
        <taxon>Eukaryota</taxon>
        <taxon>Metazoa</taxon>
        <taxon>Spiralia</taxon>
        <taxon>Lophotrochozoa</taxon>
        <taxon>Annelida</taxon>
        <taxon>Polychaeta</taxon>
        <taxon>Polychaeta incertae sedis</taxon>
        <taxon>Dinophilidae</taxon>
        <taxon>Dimorphilus</taxon>
    </lineage>
</organism>
<keyword evidence="3" id="KW-1185">Reference proteome</keyword>
<name>A0A7I8VDH2_9ANNE</name>
<dbReference type="Proteomes" id="UP000549394">
    <property type="component" value="Unassembled WGS sequence"/>
</dbReference>
<feature type="compositionally biased region" description="Low complexity" evidence="1">
    <location>
        <begin position="87"/>
        <end position="96"/>
    </location>
</feature>
<evidence type="ECO:0000256" key="1">
    <source>
        <dbReference type="SAM" id="MobiDB-lite"/>
    </source>
</evidence>
<dbReference type="EMBL" id="CAJFCJ010000005">
    <property type="protein sequence ID" value="CAD5114372.1"/>
    <property type="molecule type" value="Genomic_DNA"/>
</dbReference>
<dbReference type="AlphaFoldDB" id="A0A7I8VDH2"/>
<evidence type="ECO:0000313" key="3">
    <source>
        <dbReference type="Proteomes" id="UP000549394"/>
    </source>
</evidence>
<protein>
    <submittedName>
        <fullName evidence="2">DgyrCDS3507</fullName>
    </submittedName>
</protein>
<reference evidence="2 3" key="1">
    <citation type="submission" date="2020-08" db="EMBL/GenBank/DDBJ databases">
        <authorList>
            <person name="Hejnol A."/>
        </authorList>
    </citation>
    <scope>NUCLEOTIDE SEQUENCE [LARGE SCALE GENOMIC DNA]</scope>
</reference>
<accession>A0A7I8VDH2</accession>
<gene>
    <name evidence="2" type="ORF">DGYR_LOCUS3223</name>
</gene>